<reference evidence="2" key="2">
    <citation type="submission" date="2021-12" db="EMBL/GenBank/DDBJ databases">
        <title>Resequencing data analysis of finger millet.</title>
        <authorList>
            <person name="Hatakeyama M."/>
            <person name="Aluri S."/>
            <person name="Balachadran M.T."/>
            <person name="Sivarajan S.R."/>
            <person name="Poveda L."/>
            <person name="Shimizu-Inatsugi R."/>
            <person name="Schlapbach R."/>
            <person name="Sreeman S.M."/>
            <person name="Shimizu K.K."/>
        </authorList>
    </citation>
    <scope>NUCLEOTIDE SEQUENCE</scope>
</reference>
<organism evidence="2 3">
    <name type="scientific">Eleusine coracana subsp. coracana</name>
    <dbReference type="NCBI Taxonomy" id="191504"/>
    <lineage>
        <taxon>Eukaryota</taxon>
        <taxon>Viridiplantae</taxon>
        <taxon>Streptophyta</taxon>
        <taxon>Embryophyta</taxon>
        <taxon>Tracheophyta</taxon>
        <taxon>Spermatophyta</taxon>
        <taxon>Magnoliopsida</taxon>
        <taxon>Liliopsida</taxon>
        <taxon>Poales</taxon>
        <taxon>Poaceae</taxon>
        <taxon>PACMAD clade</taxon>
        <taxon>Chloridoideae</taxon>
        <taxon>Cynodonteae</taxon>
        <taxon>Eleusininae</taxon>
        <taxon>Eleusine</taxon>
    </lineage>
</organism>
<dbReference type="EMBL" id="BQKI01000081">
    <property type="protein sequence ID" value="GJN29868.1"/>
    <property type="molecule type" value="Genomic_DNA"/>
</dbReference>
<sequence>MLHPPPERPPGDRHRVYGPINLKDGFHLAKLKGATEPLLSKIGKIYGGLRLEKAAGGDDATTIHQRSLDGLVAFLTHLFPYLPEAEAVEYLDAANADPLVVVRRGLRDSCVYNNTIPFWQKQSETTSKNRRLCALV</sequence>
<name>A0AAV5F4S7_ELECO</name>
<gene>
    <name evidence="2" type="primary">gb18129</name>
    <name evidence="2" type="ORF">PR202_gb18129</name>
</gene>
<dbReference type="PANTHER" id="PTHR33120">
    <property type="entry name" value="EXPRESSED PROTEIN-RELATED"/>
    <property type="match status" value="1"/>
</dbReference>
<dbReference type="InterPro" id="IPR046527">
    <property type="entry name" value="PIR2-like_helical"/>
</dbReference>
<accession>A0AAV5F4S7</accession>
<feature type="domain" description="PIR2-like helical" evidence="1">
    <location>
        <begin position="58"/>
        <end position="101"/>
    </location>
</feature>
<evidence type="ECO:0000259" key="1">
    <source>
        <dbReference type="Pfam" id="PF20235"/>
    </source>
</evidence>
<dbReference type="AlphaFoldDB" id="A0AAV5F4S7"/>
<dbReference type="PANTHER" id="PTHR33120:SF57">
    <property type="entry name" value="PIR2-LIKE HELICAL DOMAIN-CONTAINING PROTEIN"/>
    <property type="match status" value="1"/>
</dbReference>
<dbReference type="Pfam" id="PF20235">
    <property type="entry name" value="PIR2-like_helical"/>
    <property type="match status" value="1"/>
</dbReference>
<evidence type="ECO:0000313" key="3">
    <source>
        <dbReference type="Proteomes" id="UP001054889"/>
    </source>
</evidence>
<comment type="caution">
    <text evidence="2">The sequence shown here is derived from an EMBL/GenBank/DDBJ whole genome shotgun (WGS) entry which is preliminary data.</text>
</comment>
<keyword evidence="3" id="KW-1185">Reference proteome</keyword>
<evidence type="ECO:0000313" key="2">
    <source>
        <dbReference type="EMBL" id="GJN29868.1"/>
    </source>
</evidence>
<dbReference type="Proteomes" id="UP001054889">
    <property type="component" value="Unassembled WGS sequence"/>
</dbReference>
<protein>
    <recommendedName>
        <fullName evidence="1">PIR2-like helical domain-containing protein</fullName>
    </recommendedName>
</protein>
<reference evidence="2" key="1">
    <citation type="journal article" date="2018" name="DNA Res.">
        <title>Multiple hybrid de novo genome assembly of finger millet, an orphan allotetraploid crop.</title>
        <authorList>
            <person name="Hatakeyama M."/>
            <person name="Aluri S."/>
            <person name="Balachadran M.T."/>
            <person name="Sivarajan S.R."/>
            <person name="Patrignani A."/>
            <person name="Gruter S."/>
            <person name="Poveda L."/>
            <person name="Shimizu-Inatsugi R."/>
            <person name="Baeten J."/>
            <person name="Francoijs K.J."/>
            <person name="Nataraja K.N."/>
            <person name="Reddy Y.A.N."/>
            <person name="Phadnis S."/>
            <person name="Ravikumar R.L."/>
            <person name="Schlapbach R."/>
            <person name="Sreeman S.M."/>
            <person name="Shimizu K.K."/>
        </authorList>
    </citation>
    <scope>NUCLEOTIDE SEQUENCE</scope>
</reference>
<proteinExistence type="predicted"/>